<comment type="caution">
    <text evidence="1">The sequence shown here is derived from an EMBL/GenBank/DDBJ whole genome shotgun (WGS) entry which is preliminary data.</text>
</comment>
<dbReference type="EMBL" id="MPOG01000004">
    <property type="protein sequence ID" value="OOH97494.1"/>
    <property type="molecule type" value="Genomic_DNA"/>
</dbReference>
<gene>
    <name evidence="1" type="ORF">BMF97_04050</name>
</gene>
<name>A0A1V3U3I7_ELIME</name>
<evidence type="ECO:0008006" key="3">
    <source>
        <dbReference type="Google" id="ProtNLM"/>
    </source>
</evidence>
<proteinExistence type="predicted"/>
<sequence length="606" mass="65032">MVEIKIKENKMKKRYLLPLAGIFFIANSCRSTDTENNISGSNLNGVSFSLSEADFSNGDIIIPQASLKGNTAATVVHRQEITSGPFSITAELSPDISPFKPRAQASVVQGAMAVNRSLSQRGAVKYRIIAYKSDGTYLDQAAGDASQPDQVFFGDKLIKGETYNFVIYSLGSTVDNPPVVSNKNLNEDPVYDFNFLESYRADTADLMWAVERNVKIQGAPGDTTPPTSLTTPLKHIFTRVNVMVDNSDATGTQKGGYLSENTVNATIKSTQLYSLSSFNLNTGTITNGETYSSGLKADNLTAAAQTYIVNTAGAANSTLSISVPAGAIKVGNDVNPKPVVVNFDNGGTGLQPGYSYTLKLRFNSDRYINEVNETKNAADPDAVYAVIGGRMWDRYNLGVTDRNPASNNPDQLPSTINLHGNYYQFGNQQPIADASSTFNYKNSNWNGNPAPGSAWNLGTESSPVKNINNDPCLPGFRVPTETELQTLLNNTSRTIIGNVVSSTYGNMNNYTAAGVYTSKKNQNVKLTIPISGYADLVVGSNNAPFQPGDIRGRANAMHIGSSTFNSAAGKISILQYSAISRFGGSSNQGSGEAQRVIGRTIRCIAE</sequence>
<dbReference type="InterPro" id="IPR025049">
    <property type="entry name" value="Mfa-like_1"/>
</dbReference>
<reference evidence="1 2" key="1">
    <citation type="submission" date="2016-11" db="EMBL/GenBank/DDBJ databases">
        <title>Genome sequence and comparative genomic analysis of clinical strain Elizabethkingia meningoseptica 61421 PRCM.</title>
        <authorList>
            <person name="Wang M."/>
            <person name="Hu S."/>
            <person name="Cao L."/>
            <person name="Jiang T."/>
            <person name="Zhou Y."/>
            <person name="Ming D."/>
        </authorList>
    </citation>
    <scope>NUCLEOTIDE SEQUENCE [LARGE SCALE GENOMIC DNA]</scope>
    <source>
        <strain evidence="1 2">61421 PRCM</strain>
    </source>
</reference>
<dbReference type="OrthoDB" id="1453974at2"/>
<evidence type="ECO:0000313" key="1">
    <source>
        <dbReference type="EMBL" id="OOH97494.1"/>
    </source>
</evidence>
<protein>
    <recommendedName>
        <fullName evidence="3">Fibrobacter succinogenes major paralogous domain-containing protein</fullName>
    </recommendedName>
</protein>
<organism evidence="1 2">
    <name type="scientific">Elizabethkingia meningoseptica</name>
    <name type="common">Chryseobacterium meningosepticum</name>
    <dbReference type="NCBI Taxonomy" id="238"/>
    <lineage>
        <taxon>Bacteria</taxon>
        <taxon>Pseudomonadati</taxon>
        <taxon>Bacteroidota</taxon>
        <taxon>Flavobacteriia</taxon>
        <taxon>Flavobacteriales</taxon>
        <taxon>Weeksellaceae</taxon>
        <taxon>Elizabethkingia</taxon>
    </lineage>
</organism>
<dbReference type="eggNOG" id="ENOG503114E">
    <property type="taxonomic scope" value="Bacteria"/>
</dbReference>
<evidence type="ECO:0000313" key="2">
    <source>
        <dbReference type="Proteomes" id="UP000188947"/>
    </source>
</evidence>
<dbReference type="STRING" id="238.BBD35_10255"/>
<accession>A0A1V3U3I7</accession>
<keyword evidence="2" id="KW-1185">Reference proteome</keyword>
<dbReference type="Proteomes" id="UP000188947">
    <property type="component" value="Unassembled WGS sequence"/>
</dbReference>
<dbReference type="AlphaFoldDB" id="A0A1V3U3I7"/>
<dbReference type="Pfam" id="PF13149">
    <property type="entry name" value="Mfa_like_1"/>
    <property type="match status" value="1"/>
</dbReference>